<comment type="caution">
    <text evidence="1">The sequence shown here is derived from an EMBL/GenBank/DDBJ whole genome shotgun (WGS) entry which is preliminary data.</text>
</comment>
<dbReference type="EMBL" id="JABDTM020026689">
    <property type="protein sequence ID" value="KAH0811621.1"/>
    <property type="molecule type" value="Genomic_DNA"/>
</dbReference>
<reference evidence="1" key="1">
    <citation type="journal article" date="2020" name="J Insects Food Feed">
        <title>The yellow mealworm (Tenebrio molitor) genome: a resource for the emerging insects as food and feed industry.</title>
        <authorList>
            <person name="Eriksson T."/>
            <person name="Andere A."/>
            <person name="Kelstrup H."/>
            <person name="Emery V."/>
            <person name="Picard C."/>
        </authorList>
    </citation>
    <scope>NUCLEOTIDE SEQUENCE</scope>
    <source>
        <strain evidence="1">Stoneville</strain>
        <tissue evidence="1">Whole head</tissue>
    </source>
</reference>
<evidence type="ECO:0000313" key="2">
    <source>
        <dbReference type="Proteomes" id="UP000719412"/>
    </source>
</evidence>
<reference evidence="1" key="2">
    <citation type="submission" date="2021-08" db="EMBL/GenBank/DDBJ databases">
        <authorList>
            <person name="Eriksson T."/>
        </authorList>
    </citation>
    <scope>NUCLEOTIDE SEQUENCE</scope>
    <source>
        <strain evidence="1">Stoneville</strain>
        <tissue evidence="1">Whole head</tissue>
    </source>
</reference>
<sequence>MRPPANLTSALGLAPLSPALTPGVFMSSPTQALTNLGSTAIDPLGPSVNVSLKNADDALDVQIDLRPTSSEANNKQFIIFTLHPLHGNSKRKNVADLRMTNVHNSATCALSGRRSPKMAGVGGAVMIRRCFNDEVVVMETAGTGQGRSAVHVTSVGQITVQTSSGAWRDDPCPKLSLPSRAAPDCVEAVMPDTFLSNCITSSDEKVSLHILTETATIDCKPYSANTTSSIMEINVPQSIICGDDSARPALTRFFKLSDNILNCRKSCEKNIFACNRTRNEHLAYREQTAKFNFAAVALTTAVKSIPGHSGSVPGAGQLRVYSGSTPGRLRVDSGTFRVGSESTPGRSGSTPGWLRVWVNSGSLRVGSKSTPDQLRVDSGTFLVDSGPASGSSPDHLFLKGPRLSKRITKQRKIKFPIVPREYLKLEMKKCSIARQYETGGEWRRLLDADVDQYWALGEHHINSGMRGSGGPAAPEHSSIFRAAGKDAVAVQSGQSISLRGRTALCGLQIIQV</sequence>
<gene>
    <name evidence="1" type="ORF">GEV33_011170</name>
</gene>
<evidence type="ECO:0000313" key="1">
    <source>
        <dbReference type="EMBL" id="KAH0811621.1"/>
    </source>
</evidence>
<keyword evidence="2" id="KW-1185">Reference proteome</keyword>
<dbReference type="Proteomes" id="UP000719412">
    <property type="component" value="Unassembled WGS sequence"/>
</dbReference>
<organism evidence="1 2">
    <name type="scientific">Tenebrio molitor</name>
    <name type="common">Yellow mealworm beetle</name>
    <dbReference type="NCBI Taxonomy" id="7067"/>
    <lineage>
        <taxon>Eukaryota</taxon>
        <taxon>Metazoa</taxon>
        <taxon>Ecdysozoa</taxon>
        <taxon>Arthropoda</taxon>
        <taxon>Hexapoda</taxon>
        <taxon>Insecta</taxon>
        <taxon>Pterygota</taxon>
        <taxon>Neoptera</taxon>
        <taxon>Endopterygota</taxon>
        <taxon>Coleoptera</taxon>
        <taxon>Polyphaga</taxon>
        <taxon>Cucujiformia</taxon>
        <taxon>Tenebrionidae</taxon>
        <taxon>Tenebrio</taxon>
    </lineage>
</organism>
<accession>A0A8J6HC42</accession>
<dbReference type="AlphaFoldDB" id="A0A8J6HC42"/>
<proteinExistence type="predicted"/>
<protein>
    <submittedName>
        <fullName evidence="1">Uncharacterized protein</fullName>
    </submittedName>
</protein>
<name>A0A8J6HC42_TENMO</name>